<dbReference type="CDD" id="cd03047">
    <property type="entry name" value="GST_N_2"/>
    <property type="match status" value="1"/>
</dbReference>
<organism evidence="5 7">
    <name type="scientific">Proteus penneri</name>
    <dbReference type="NCBI Taxonomy" id="102862"/>
    <lineage>
        <taxon>Bacteria</taxon>
        <taxon>Pseudomonadati</taxon>
        <taxon>Pseudomonadota</taxon>
        <taxon>Gammaproteobacteria</taxon>
        <taxon>Enterobacterales</taxon>
        <taxon>Morganellaceae</taxon>
        <taxon>Proteus</taxon>
    </lineage>
</organism>
<dbReference type="SUPFAM" id="SSF52833">
    <property type="entry name" value="Thioredoxin-like"/>
    <property type="match status" value="1"/>
</dbReference>
<evidence type="ECO:0000256" key="2">
    <source>
        <dbReference type="ARBA" id="ARBA00022679"/>
    </source>
</evidence>
<dbReference type="InterPro" id="IPR036282">
    <property type="entry name" value="Glutathione-S-Trfase_C_sf"/>
</dbReference>
<dbReference type="RefSeq" id="WP_006537497.1">
    <property type="nucleotide sequence ID" value="NZ_CAXOKJ010000006.1"/>
</dbReference>
<dbReference type="EMBL" id="JAEKCB010000004">
    <property type="protein sequence ID" value="MBJ2118019.1"/>
    <property type="molecule type" value="Genomic_DNA"/>
</dbReference>
<name>A0A0G4Q0P6_9GAMM</name>
<dbReference type="InterPro" id="IPR004045">
    <property type="entry name" value="Glutathione_S-Trfase_N"/>
</dbReference>
<dbReference type="PANTHER" id="PTHR44051:SF19">
    <property type="entry name" value="DISULFIDE-BOND OXIDOREDUCTASE YFCG"/>
    <property type="match status" value="1"/>
</dbReference>
<dbReference type="EMBL" id="CVRY01000001">
    <property type="protein sequence ID" value="CRL59502.1"/>
    <property type="molecule type" value="Genomic_DNA"/>
</dbReference>
<dbReference type="PROSITE" id="PS50404">
    <property type="entry name" value="GST_NTER"/>
    <property type="match status" value="1"/>
</dbReference>
<dbReference type="Proteomes" id="UP000619976">
    <property type="component" value="Unassembled WGS sequence"/>
</dbReference>
<dbReference type="PROSITE" id="PS50405">
    <property type="entry name" value="GST_CTER"/>
    <property type="match status" value="1"/>
</dbReference>
<evidence type="ECO:0000313" key="8">
    <source>
        <dbReference type="Proteomes" id="UP000619976"/>
    </source>
</evidence>
<protein>
    <submittedName>
        <fullName evidence="5 6">Glutathione S-transferase</fullName>
    </submittedName>
</protein>
<proteinExistence type="inferred from homology"/>
<comment type="similarity">
    <text evidence="1">Belongs to the GST superfamily.</text>
</comment>
<dbReference type="GO" id="GO:0016740">
    <property type="term" value="F:transferase activity"/>
    <property type="evidence" value="ECO:0007669"/>
    <property type="project" value="UniProtKB-KW"/>
</dbReference>
<evidence type="ECO:0000313" key="7">
    <source>
        <dbReference type="Proteomes" id="UP000183920"/>
    </source>
</evidence>
<dbReference type="Proteomes" id="UP000183920">
    <property type="component" value="Unassembled WGS sequence"/>
</dbReference>
<dbReference type="InterPro" id="IPR010987">
    <property type="entry name" value="Glutathione-S-Trfase_C-like"/>
</dbReference>
<dbReference type="Gene3D" id="3.40.30.10">
    <property type="entry name" value="Glutaredoxin"/>
    <property type="match status" value="1"/>
</dbReference>
<evidence type="ECO:0000256" key="1">
    <source>
        <dbReference type="ARBA" id="ARBA00007409"/>
    </source>
</evidence>
<keyword evidence="2 5" id="KW-0808">Transferase</keyword>
<evidence type="ECO:0000259" key="4">
    <source>
        <dbReference type="PROSITE" id="PS50405"/>
    </source>
</evidence>
<evidence type="ECO:0000259" key="3">
    <source>
        <dbReference type="PROSITE" id="PS50404"/>
    </source>
</evidence>
<dbReference type="SFLD" id="SFLDG00358">
    <property type="entry name" value="Main_(cytGST)"/>
    <property type="match status" value="1"/>
</dbReference>
<gene>
    <name evidence="5" type="primary">gstB_2</name>
    <name evidence="5" type="ORF">BN1804_00474</name>
    <name evidence="6" type="ORF">JFQ69_10135</name>
</gene>
<dbReference type="SUPFAM" id="SSF47616">
    <property type="entry name" value="GST C-terminal domain-like"/>
    <property type="match status" value="1"/>
</dbReference>
<reference evidence="5" key="2">
    <citation type="submission" date="2015-06" db="EMBL/GenBank/DDBJ databases">
        <authorList>
            <person name="Urmite Genomes Urmite Genomes"/>
        </authorList>
    </citation>
    <scope>NUCLEOTIDE SEQUENCE [LARGE SCALE GENOMIC DNA]</scope>
    <source>
        <strain evidence="5">CSUR P1867</strain>
    </source>
</reference>
<dbReference type="InterPro" id="IPR004046">
    <property type="entry name" value="GST_C"/>
</dbReference>
<dbReference type="PANTHER" id="PTHR44051">
    <property type="entry name" value="GLUTATHIONE S-TRANSFERASE-RELATED"/>
    <property type="match status" value="1"/>
</dbReference>
<dbReference type="InterPro" id="IPR036249">
    <property type="entry name" value="Thioredoxin-like_sf"/>
</dbReference>
<reference evidence="7" key="1">
    <citation type="submission" date="2015-06" db="EMBL/GenBank/DDBJ databases">
        <authorList>
            <person name="Urmite Genomes"/>
        </authorList>
    </citation>
    <scope>NUCLEOTIDE SEQUENCE [LARGE SCALE GENOMIC DNA]</scope>
    <source>
        <strain evidence="7">CSUR P1867</strain>
    </source>
</reference>
<keyword evidence="8" id="KW-1185">Reference proteome</keyword>
<dbReference type="Pfam" id="PF00043">
    <property type="entry name" value="GST_C"/>
    <property type="match status" value="1"/>
</dbReference>
<feature type="domain" description="GST N-terminal" evidence="3">
    <location>
        <begin position="1"/>
        <end position="81"/>
    </location>
</feature>
<dbReference type="GeneID" id="76522313"/>
<reference evidence="6 8" key="3">
    <citation type="submission" date="2020-12" db="EMBL/GenBank/DDBJ databases">
        <title>Enhanced detection system for hospital associated transmission using whole genome sequencing surveillance.</title>
        <authorList>
            <person name="Harrison L.H."/>
            <person name="Van Tyne D."/>
            <person name="Marsh J.W."/>
            <person name="Griffith M.P."/>
            <person name="Snyder D.J."/>
            <person name="Cooper V.S."/>
            <person name="Mustapha M."/>
        </authorList>
    </citation>
    <scope>NUCLEOTIDE SEQUENCE [LARGE SCALE GENOMIC DNA]</scope>
    <source>
        <strain evidence="6 8">PR00195</strain>
    </source>
</reference>
<dbReference type="Pfam" id="PF13417">
    <property type="entry name" value="GST_N_3"/>
    <property type="match status" value="1"/>
</dbReference>
<dbReference type="SFLD" id="SFLDG01150">
    <property type="entry name" value="Main.1:_Beta-like"/>
    <property type="match status" value="1"/>
</dbReference>
<evidence type="ECO:0000313" key="6">
    <source>
        <dbReference type="EMBL" id="MBJ2118019.1"/>
    </source>
</evidence>
<dbReference type="FunFam" id="3.40.30.10:FF:000039">
    <property type="entry name" value="Glutathione S-transferase domain"/>
    <property type="match status" value="1"/>
</dbReference>
<accession>A0A379EKD2</accession>
<dbReference type="InterPro" id="IPR040079">
    <property type="entry name" value="Glutathione_S-Trfase"/>
</dbReference>
<feature type="domain" description="GST C-terminal" evidence="4">
    <location>
        <begin position="86"/>
        <end position="206"/>
    </location>
</feature>
<dbReference type="SFLD" id="SFLDS00019">
    <property type="entry name" value="Glutathione_Transferase_(cytos"/>
    <property type="match status" value="1"/>
</dbReference>
<dbReference type="Gene3D" id="1.20.1050.10">
    <property type="match status" value="1"/>
</dbReference>
<accession>A0A0G4Q0P6</accession>
<evidence type="ECO:0000313" key="5">
    <source>
        <dbReference type="EMBL" id="CRL59502.1"/>
    </source>
</evidence>
<dbReference type="AlphaFoldDB" id="A0A0G4Q0P6"/>
<sequence>MLKVWGRKNSSNVKKVLWCLKELNVPYEQIDVGGPFGGLNEVNYLAINPNASIPTLQDDDFALWESNTIIRYLCTKYENNTLYPIVLKQRANIEKWMDWSNGSLFAPIQQMMIMIVRTPKEQQNPEIINELKEKLNKLLKIADDQLAKTTYFAGDTLSLADIAIAPLVYPWLEVCKDRPHFPHIERWFARLSERPIFRDIVLLPVN</sequence>